<feature type="region of interest" description="Disordered" evidence="1">
    <location>
        <begin position="64"/>
        <end position="83"/>
    </location>
</feature>
<dbReference type="PANTHER" id="PTHR30157:SF0">
    <property type="entry name" value="NADPH-DEPENDENT FERRIC-CHELATE REDUCTASE"/>
    <property type="match status" value="1"/>
</dbReference>
<evidence type="ECO:0000259" key="2">
    <source>
        <dbReference type="Pfam" id="PF04954"/>
    </source>
</evidence>
<comment type="caution">
    <text evidence="3">The sequence shown here is derived from an EMBL/GenBank/DDBJ whole genome shotgun (WGS) entry which is preliminary data.</text>
</comment>
<reference evidence="3 4" key="1">
    <citation type="journal article" date="2019" name="Int. J. Syst. Evol. Microbiol.">
        <title>The Global Catalogue of Microorganisms (GCM) 10K type strain sequencing project: providing services to taxonomists for standard genome sequencing and annotation.</title>
        <authorList>
            <consortium name="The Broad Institute Genomics Platform"/>
            <consortium name="The Broad Institute Genome Sequencing Center for Infectious Disease"/>
            <person name="Wu L."/>
            <person name="Ma J."/>
        </authorList>
    </citation>
    <scope>NUCLEOTIDE SEQUENCE [LARGE SCALE GENOMIC DNA]</scope>
    <source>
        <strain evidence="3 4">JCM 12393</strain>
    </source>
</reference>
<protein>
    <recommendedName>
        <fullName evidence="2">SIP-like Rossmann fold domain-containing protein</fullName>
    </recommendedName>
</protein>
<feature type="compositionally biased region" description="Low complexity" evidence="1">
    <location>
        <begin position="66"/>
        <end position="83"/>
    </location>
</feature>
<dbReference type="Gene3D" id="3.40.50.80">
    <property type="entry name" value="Nucleotide-binding domain of ferredoxin-NADP reductase (FNR) module"/>
    <property type="match status" value="1"/>
</dbReference>
<evidence type="ECO:0000313" key="3">
    <source>
        <dbReference type="EMBL" id="GAA1410256.1"/>
    </source>
</evidence>
<evidence type="ECO:0000313" key="4">
    <source>
        <dbReference type="Proteomes" id="UP001499863"/>
    </source>
</evidence>
<proteinExistence type="predicted"/>
<dbReference type="InterPro" id="IPR007037">
    <property type="entry name" value="SIP_rossman_dom"/>
</dbReference>
<accession>A0ABN1YG76</accession>
<dbReference type="Proteomes" id="UP001499863">
    <property type="component" value="Unassembled WGS sequence"/>
</dbReference>
<dbReference type="Pfam" id="PF04954">
    <property type="entry name" value="SIP"/>
    <property type="match status" value="1"/>
</dbReference>
<sequence length="83" mass="9035">MLLPAGTPFAWVAGEASAVRTLRRHLLEERGVPKASVEFSGYWRHRFTQDDAPTAEDLADAREKLAQAQAQAQADATTRAQAG</sequence>
<dbReference type="InterPro" id="IPR039374">
    <property type="entry name" value="SIP_fam"/>
</dbReference>
<dbReference type="InterPro" id="IPR039261">
    <property type="entry name" value="FNR_nucleotide-bd"/>
</dbReference>
<dbReference type="PANTHER" id="PTHR30157">
    <property type="entry name" value="FERRIC REDUCTASE, NADPH-DEPENDENT"/>
    <property type="match status" value="1"/>
</dbReference>
<keyword evidence="4" id="KW-1185">Reference proteome</keyword>
<feature type="domain" description="SIP-like Rossmann fold" evidence="2">
    <location>
        <begin position="3"/>
        <end position="45"/>
    </location>
</feature>
<dbReference type="EMBL" id="BAAAKJ010000384">
    <property type="protein sequence ID" value="GAA1410256.1"/>
    <property type="molecule type" value="Genomic_DNA"/>
</dbReference>
<evidence type="ECO:0000256" key="1">
    <source>
        <dbReference type="SAM" id="MobiDB-lite"/>
    </source>
</evidence>
<organism evidence="3 4">
    <name type="scientific">Kitasatospora putterlickiae</name>
    <dbReference type="NCBI Taxonomy" id="221725"/>
    <lineage>
        <taxon>Bacteria</taxon>
        <taxon>Bacillati</taxon>
        <taxon>Actinomycetota</taxon>
        <taxon>Actinomycetes</taxon>
        <taxon>Kitasatosporales</taxon>
        <taxon>Streptomycetaceae</taxon>
        <taxon>Kitasatospora</taxon>
    </lineage>
</organism>
<gene>
    <name evidence="3" type="ORF">GCM10009639_61100</name>
</gene>
<name>A0ABN1YG76_9ACTN</name>